<accession>A0ABN7RPY0</accession>
<keyword evidence="3" id="KW-1185">Reference proteome</keyword>
<sequence length="177" mass="20823">MGKDRRKSSTAKDKRNSRLSVLDRINELDEIENSLRDASDIDVRRRESIADFQIDNIENLKKETRGYWIIGKQIEINKEIEQKFRTVDKESVVLNEKLLKFMDQLQEKVKTTNMLKTHLLEAQYQNLELLENKMRQKMENTREYSEDQVEDLRSAIAADAQVEEAITGMGSFLKRNL</sequence>
<keyword evidence="1" id="KW-0175">Coiled coil</keyword>
<protein>
    <submittedName>
        <fullName evidence="2">Oidioi.mRNA.OKI2018_I69.PAR.g10284.t1.cds</fullName>
    </submittedName>
</protein>
<name>A0ABN7RPY0_OIKDI</name>
<gene>
    <name evidence="2" type="ORF">OKIOD_LOCUS1842</name>
</gene>
<evidence type="ECO:0000313" key="3">
    <source>
        <dbReference type="Proteomes" id="UP001158576"/>
    </source>
</evidence>
<evidence type="ECO:0000256" key="1">
    <source>
        <dbReference type="SAM" id="Coils"/>
    </source>
</evidence>
<dbReference type="EMBL" id="OU015568">
    <property type="protein sequence ID" value="CAG5083121.1"/>
    <property type="molecule type" value="Genomic_DNA"/>
</dbReference>
<proteinExistence type="predicted"/>
<organism evidence="2 3">
    <name type="scientific">Oikopleura dioica</name>
    <name type="common">Tunicate</name>
    <dbReference type="NCBI Taxonomy" id="34765"/>
    <lineage>
        <taxon>Eukaryota</taxon>
        <taxon>Metazoa</taxon>
        <taxon>Chordata</taxon>
        <taxon>Tunicata</taxon>
        <taxon>Appendicularia</taxon>
        <taxon>Copelata</taxon>
        <taxon>Oikopleuridae</taxon>
        <taxon>Oikopleura</taxon>
    </lineage>
</organism>
<feature type="coiled-coil region" evidence="1">
    <location>
        <begin position="120"/>
        <end position="155"/>
    </location>
</feature>
<reference evidence="2 3" key="1">
    <citation type="submission" date="2021-04" db="EMBL/GenBank/DDBJ databases">
        <authorList>
            <person name="Bliznina A."/>
        </authorList>
    </citation>
    <scope>NUCLEOTIDE SEQUENCE [LARGE SCALE GENOMIC DNA]</scope>
</reference>
<evidence type="ECO:0000313" key="2">
    <source>
        <dbReference type="EMBL" id="CAG5083121.1"/>
    </source>
</evidence>
<dbReference type="Proteomes" id="UP001158576">
    <property type="component" value="Chromosome PAR"/>
</dbReference>